<evidence type="ECO:0000313" key="4">
    <source>
        <dbReference type="Proteomes" id="UP000678393"/>
    </source>
</evidence>
<name>A0A8S4A1R0_9EUPU</name>
<accession>A0A8S4A1R0</accession>
<evidence type="ECO:0000256" key="2">
    <source>
        <dbReference type="SAM" id="Phobius"/>
    </source>
</evidence>
<proteinExistence type="predicted"/>
<sequence>KADSNDMTKGLAAGFGAFIGMIVVIFILWCCCCVGDDSSDSCCLKKTVGSDKCKVAPSPPQSAAPRSRAC</sequence>
<feature type="non-terminal residue" evidence="3">
    <location>
        <position position="70"/>
    </location>
</feature>
<keyword evidence="2" id="KW-1133">Transmembrane helix</keyword>
<evidence type="ECO:0000256" key="1">
    <source>
        <dbReference type="SAM" id="MobiDB-lite"/>
    </source>
</evidence>
<keyword evidence="2" id="KW-0812">Transmembrane</keyword>
<protein>
    <submittedName>
        <fullName evidence="3">Uncharacterized protein</fullName>
    </submittedName>
</protein>
<dbReference type="Proteomes" id="UP000678393">
    <property type="component" value="Unassembled WGS sequence"/>
</dbReference>
<keyword evidence="4" id="KW-1185">Reference proteome</keyword>
<gene>
    <name evidence="3" type="ORF">CUNI_LOCUS21391</name>
</gene>
<dbReference type="EMBL" id="CAJHNH020008462">
    <property type="protein sequence ID" value="CAG5135833.1"/>
    <property type="molecule type" value="Genomic_DNA"/>
</dbReference>
<feature type="region of interest" description="Disordered" evidence="1">
    <location>
        <begin position="50"/>
        <end position="70"/>
    </location>
</feature>
<feature type="transmembrane region" description="Helical" evidence="2">
    <location>
        <begin position="12"/>
        <end position="29"/>
    </location>
</feature>
<reference evidence="3" key="1">
    <citation type="submission" date="2021-04" db="EMBL/GenBank/DDBJ databases">
        <authorList>
            <consortium name="Molecular Ecology Group"/>
        </authorList>
    </citation>
    <scope>NUCLEOTIDE SEQUENCE</scope>
</reference>
<comment type="caution">
    <text evidence="3">The sequence shown here is derived from an EMBL/GenBank/DDBJ whole genome shotgun (WGS) entry which is preliminary data.</text>
</comment>
<organism evidence="3 4">
    <name type="scientific">Candidula unifasciata</name>
    <dbReference type="NCBI Taxonomy" id="100452"/>
    <lineage>
        <taxon>Eukaryota</taxon>
        <taxon>Metazoa</taxon>
        <taxon>Spiralia</taxon>
        <taxon>Lophotrochozoa</taxon>
        <taxon>Mollusca</taxon>
        <taxon>Gastropoda</taxon>
        <taxon>Heterobranchia</taxon>
        <taxon>Euthyneura</taxon>
        <taxon>Panpulmonata</taxon>
        <taxon>Eupulmonata</taxon>
        <taxon>Stylommatophora</taxon>
        <taxon>Helicina</taxon>
        <taxon>Helicoidea</taxon>
        <taxon>Geomitridae</taxon>
        <taxon>Candidula</taxon>
    </lineage>
</organism>
<evidence type="ECO:0000313" key="3">
    <source>
        <dbReference type="EMBL" id="CAG5135833.1"/>
    </source>
</evidence>
<keyword evidence="2" id="KW-0472">Membrane</keyword>
<dbReference type="AlphaFoldDB" id="A0A8S4A1R0"/>